<evidence type="ECO:0000259" key="1">
    <source>
        <dbReference type="Pfam" id="PF01261"/>
    </source>
</evidence>
<dbReference type="PANTHER" id="PTHR12110:SF53">
    <property type="entry name" value="BLR5974 PROTEIN"/>
    <property type="match status" value="1"/>
</dbReference>
<proteinExistence type="predicted"/>
<gene>
    <name evidence="2" type="ORF">GCM10010470_34730</name>
</gene>
<dbReference type="InterPro" id="IPR036237">
    <property type="entry name" value="Xyl_isomerase-like_sf"/>
</dbReference>
<dbReference type="InterPro" id="IPR050312">
    <property type="entry name" value="IolE/XylAMocC-like"/>
</dbReference>
<accession>A0ABN3VED6</accession>
<comment type="caution">
    <text evidence="2">The sequence shown here is derived from an EMBL/GenBank/DDBJ whole genome shotgun (WGS) entry which is preliminary data.</text>
</comment>
<evidence type="ECO:0000313" key="3">
    <source>
        <dbReference type="Proteomes" id="UP001500979"/>
    </source>
</evidence>
<dbReference type="Pfam" id="PF01261">
    <property type="entry name" value="AP_endonuc_2"/>
    <property type="match status" value="1"/>
</dbReference>
<dbReference type="Gene3D" id="3.20.20.150">
    <property type="entry name" value="Divalent-metal-dependent TIM barrel enzymes"/>
    <property type="match status" value="1"/>
</dbReference>
<dbReference type="Proteomes" id="UP001500979">
    <property type="component" value="Unassembled WGS sequence"/>
</dbReference>
<dbReference type="EMBL" id="BAAAUX010000014">
    <property type="protein sequence ID" value="GAA2796664.1"/>
    <property type="molecule type" value="Genomic_DNA"/>
</dbReference>
<dbReference type="PANTHER" id="PTHR12110">
    <property type="entry name" value="HYDROXYPYRUVATE ISOMERASE"/>
    <property type="match status" value="1"/>
</dbReference>
<dbReference type="RefSeq" id="WP_344680875.1">
    <property type="nucleotide sequence ID" value="NZ_BAAAUX010000014.1"/>
</dbReference>
<organism evidence="2 3">
    <name type="scientific">Saccharopolyspora taberi</name>
    <dbReference type="NCBI Taxonomy" id="60895"/>
    <lineage>
        <taxon>Bacteria</taxon>
        <taxon>Bacillati</taxon>
        <taxon>Actinomycetota</taxon>
        <taxon>Actinomycetes</taxon>
        <taxon>Pseudonocardiales</taxon>
        <taxon>Pseudonocardiaceae</taxon>
        <taxon>Saccharopolyspora</taxon>
    </lineage>
</organism>
<name>A0ABN3VED6_9PSEU</name>
<dbReference type="InterPro" id="IPR013022">
    <property type="entry name" value="Xyl_isomerase-like_TIM-brl"/>
</dbReference>
<evidence type="ECO:0000313" key="2">
    <source>
        <dbReference type="EMBL" id="GAA2796664.1"/>
    </source>
</evidence>
<dbReference type="SUPFAM" id="SSF51658">
    <property type="entry name" value="Xylose isomerase-like"/>
    <property type="match status" value="1"/>
</dbReference>
<reference evidence="2 3" key="1">
    <citation type="journal article" date="2019" name="Int. J. Syst. Evol. Microbiol.">
        <title>The Global Catalogue of Microorganisms (GCM) 10K type strain sequencing project: providing services to taxonomists for standard genome sequencing and annotation.</title>
        <authorList>
            <consortium name="The Broad Institute Genomics Platform"/>
            <consortium name="The Broad Institute Genome Sequencing Center for Infectious Disease"/>
            <person name="Wu L."/>
            <person name="Ma J."/>
        </authorList>
    </citation>
    <scope>NUCLEOTIDE SEQUENCE [LARGE SCALE GENOMIC DNA]</scope>
    <source>
        <strain evidence="2 3">JCM 9383</strain>
    </source>
</reference>
<sequence>MNVRLTGIGDEAALGLADQIAVAGKLGWQALELRTVDGVAMADLDADALRGVRDRLREAELGVACLASRIGSWARPITAPFGQDLAELDALAEQCELLGTGYIRIMSYPNDGLDEREWATRVITRISRLADRAERAGVTLVHENCAGWAGSDGERMLRLVTEVDSPALRLLFDTGNGIEYGYDAADLLEQILPHVVHVHVKDGVRTDGGAVYTLPGDGESRVRDCLRRLHTAGYGGWLSLEPHLAVRPHEGLQADGDSAALFVSAAQRLHDLTRELLS</sequence>
<keyword evidence="3" id="KW-1185">Reference proteome</keyword>
<feature type="domain" description="Xylose isomerase-like TIM barrel" evidence="1">
    <location>
        <begin position="21"/>
        <end position="244"/>
    </location>
</feature>
<protein>
    <submittedName>
        <fullName evidence="2">TIM barrel protein</fullName>
    </submittedName>
</protein>